<evidence type="ECO:0000256" key="6">
    <source>
        <dbReference type="SAM" id="Phobius"/>
    </source>
</evidence>
<evidence type="ECO:0000313" key="8">
    <source>
        <dbReference type="EMBL" id="QOZ66553.1"/>
    </source>
</evidence>
<dbReference type="InterPro" id="IPR050090">
    <property type="entry name" value="Tyrosine_recombinase_XerCD"/>
</dbReference>
<keyword evidence="3" id="KW-0238">DNA-binding</keyword>
<reference evidence="8 9" key="1">
    <citation type="submission" date="2018-06" db="EMBL/GenBank/DDBJ databases">
        <title>Comparative genomics of Bradyrhizobium nodulating Arachidis hypogaea.</title>
        <authorList>
            <person name="Li Y."/>
        </authorList>
    </citation>
    <scope>NUCLEOTIDE SEQUENCE [LARGE SCALE GENOMIC DNA]</scope>
    <source>
        <strain evidence="8 9">CCBAU 051107</strain>
    </source>
</reference>
<dbReference type="InterPro" id="IPR002104">
    <property type="entry name" value="Integrase_catalytic"/>
</dbReference>
<proteinExistence type="inferred from homology"/>
<evidence type="ECO:0000256" key="1">
    <source>
        <dbReference type="ARBA" id="ARBA00008857"/>
    </source>
</evidence>
<dbReference type="GO" id="GO:0006310">
    <property type="term" value="P:DNA recombination"/>
    <property type="evidence" value="ECO:0007669"/>
    <property type="project" value="UniProtKB-KW"/>
</dbReference>
<keyword evidence="4" id="KW-0233">DNA recombination</keyword>
<dbReference type="SUPFAM" id="SSF56349">
    <property type="entry name" value="DNA breaking-rejoining enzymes"/>
    <property type="match status" value="1"/>
</dbReference>
<dbReference type="InterPro" id="IPR011010">
    <property type="entry name" value="DNA_brk_join_enz"/>
</dbReference>
<dbReference type="EMBL" id="CP030050">
    <property type="protein sequence ID" value="QOZ66553.1"/>
    <property type="molecule type" value="Genomic_DNA"/>
</dbReference>
<dbReference type="PANTHER" id="PTHR30349">
    <property type="entry name" value="PHAGE INTEGRASE-RELATED"/>
    <property type="match status" value="1"/>
</dbReference>
<dbReference type="AlphaFoldDB" id="A0AAE7NI32"/>
<keyword evidence="6" id="KW-1133">Transmembrane helix</keyword>
<evidence type="ECO:0000313" key="9">
    <source>
        <dbReference type="Proteomes" id="UP000594015"/>
    </source>
</evidence>
<keyword evidence="6" id="KW-0812">Transmembrane</keyword>
<evidence type="ECO:0000259" key="7">
    <source>
        <dbReference type="PROSITE" id="PS51898"/>
    </source>
</evidence>
<evidence type="ECO:0000256" key="3">
    <source>
        <dbReference type="ARBA" id="ARBA00023125"/>
    </source>
</evidence>
<dbReference type="PANTHER" id="PTHR30349:SF41">
    <property type="entry name" value="INTEGRASE_RECOMBINASE PROTEIN MJ0367-RELATED"/>
    <property type="match status" value="1"/>
</dbReference>
<feature type="transmembrane region" description="Helical" evidence="6">
    <location>
        <begin position="48"/>
        <end position="67"/>
    </location>
</feature>
<evidence type="ECO:0000256" key="2">
    <source>
        <dbReference type="ARBA" id="ARBA00022908"/>
    </source>
</evidence>
<dbReference type="Gene3D" id="1.10.443.10">
    <property type="entry name" value="Intergrase catalytic core"/>
    <property type="match status" value="1"/>
</dbReference>
<dbReference type="Proteomes" id="UP000594015">
    <property type="component" value="Chromosome"/>
</dbReference>
<dbReference type="InterPro" id="IPR013762">
    <property type="entry name" value="Integrase-like_cat_sf"/>
</dbReference>
<dbReference type="PROSITE" id="PS51898">
    <property type="entry name" value="TYR_RECOMBINASE"/>
    <property type="match status" value="1"/>
</dbReference>
<name>A0AAE7NI32_9BRAD</name>
<protein>
    <recommendedName>
        <fullName evidence="7">Tyr recombinase domain-containing protein</fullName>
    </recommendedName>
</protein>
<evidence type="ECO:0000256" key="4">
    <source>
        <dbReference type="ARBA" id="ARBA00023172"/>
    </source>
</evidence>
<feature type="domain" description="Tyr recombinase" evidence="7">
    <location>
        <begin position="35"/>
        <end position="225"/>
    </location>
</feature>
<organism evidence="8 9">
    <name type="scientific">Bradyrhizobium arachidis</name>
    <dbReference type="NCBI Taxonomy" id="858423"/>
    <lineage>
        <taxon>Bacteria</taxon>
        <taxon>Pseudomonadati</taxon>
        <taxon>Pseudomonadota</taxon>
        <taxon>Alphaproteobacteria</taxon>
        <taxon>Hyphomicrobiales</taxon>
        <taxon>Nitrobacteraceae</taxon>
        <taxon>Bradyrhizobium</taxon>
    </lineage>
</organism>
<keyword evidence="6" id="KW-0472">Membrane</keyword>
<evidence type="ECO:0000256" key="5">
    <source>
        <dbReference type="SAM" id="MobiDB-lite"/>
    </source>
</evidence>
<dbReference type="GO" id="GO:0015074">
    <property type="term" value="P:DNA integration"/>
    <property type="evidence" value="ECO:0007669"/>
    <property type="project" value="UniProtKB-KW"/>
</dbReference>
<dbReference type="KEGG" id="barh:WN72_09330"/>
<feature type="region of interest" description="Disordered" evidence="5">
    <location>
        <begin position="318"/>
        <end position="343"/>
    </location>
</feature>
<gene>
    <name evidence="8" type="ORF">WN72_09330</name>
</gene>
<accession>A0AAE7NI32</accession>
<dbReference type="GO" id="GO:0003677">
    <property type="term" value="F:DNA binding"/>
    <property type="evidence" value="ECO:0007669"/>
    <property type="project" value="UniProtKB-KW"/>
</dbReference>
<keyword evidence="2" id="KW-0229">DNA integration</keyword>
<dbReference type="Pfam" id="PF00589">
    <property type="entry name" value="Phage_integrase"/>
    <property type="match status" value="1"/>
</dbReference>
<sequence>MRVKGKSKRARNARPKLEIDKLKAVFATPPFNNCAGWDRLTEPSIENVPVIFHCALYFVPILIYYTGCRREELCGLMVDDVIVDNGNIPYLHIAKNARRRIKNDQSQRNIPLHPEVLRLNFLQYLRAIKALGYGLLFPDLFSPSSRSPLGDRFYKEFKPILQAAGVNEKGLGAHAVRHLFGAQLKKRMVTEEERADLLGHGGESETSERYCEPHEVATLMQFVMKLPVITADLEPQDIHLLPWVAERQVAPFSQPSRSKSAGATILSRERHLQDAVILDVSQVTQASSESCSVRLIADEARVCAPLLYAAHSDHRAVEAPKYDGDSSQQTVNPRLGKTEGKNP</sequence>
<comment type="similarity">
    <text evidence="1">Belongs to the 'phage' integrase family.</text>
</comment>